<sequence length="105" mass="11723">MKDGRTKMRPYLHFLKLFVTSASENHSKLFFYKQYTTSDAVPLYCGTFVPITLREDDSGKNSSNVIGLVVFVVLSPGPSKRTMHAISYCRKKGNGIGETSSQKDP</sequence>
<name>A0A834NDD7_VESGE</name>
<evidence type="ECO:0000313" key="1">
    <source>
        <dbReference type="EMBL" id="KAF7405945.1"/>
    </source>
</evidence>
<keyword evidence="2" id="KW-1185">Reference proteome</keyword>
<reference evidence="1" key="1">
    <citation type="journal article" date="2020" name="G3 (Bethesda)">
        <title>High-Quality Assemblies for Three Invasive Social Wasps from the &lt;i&gt;Vespula&lt;/i&gt; Genus.</title>
        <authorList>
            <person name="Harrop T.W.R."/>
            <person name="Guhlin J."/>
            <person name="McLaughlin G.M."/>
            <person name="Permina E."/>
            <person name="Stockwell P."/>
            <person name="Gilligan J."/>
            <person name="Le Lec M.F."/>
            <person name="Gruber M.A.M."/>
            <person name="Quinn O."/>
            <person name="Lovegrove M."/>
            <person name="Duncan E.J."/>
            <person name="Remnant E.J."/>
            <person name="Van Eeckhoven J."/>
            <person name="Graham B."/>
            <person name="Knapp R.A."/>
            <person name="Langford K.W."/>
            <person name="Kronenberg Z."/>
            <person name="Press M.O."/>
            <person name="Eacker S.M."/>
            <person name="Wilson-Rankin E.E."/>
            <person name="Purcell J."/>
            <person name="Lester P.J."/>
            <person name="Dearden P.K."/>
        </authorList>
    </citation>
    <scope>NUCLEOTIDE SEQUENCE</scope>
    <source>
        <strain evidence="1">Linc-1</strain>
    </source>
</reference>
<organism evidence="1 2">
    <name type="scientific">Vespula germanica</name>
    <name type="common">German yellow jacket</name>
    <name type="synonym">Paravespula germanica</name>
    <dbReference type="NCBI Taxonomy" id="30212"/>
    <lineage>
        <taxon>Eukaryota</taxon>
        <taxon>Metazoa</taxon>
        <taxon>Ecdysozoa</taxon>
        <taxon>Arthropoda</taxon>
        <taxon>Hexapoda</taxon>
        <taxon>Insecta</taxon>
        <taxon>Pterygota</taxon>
        <taxon>Neoptera</taxon>
        <taxon>Endopterygota</taxon>
        <taxon>Hymenoptera</taxon>
        <taxon>Apocrita</taxon>
        <taxon>Aculeata</taxon>
        <taxon>Vespoidea</taxon>
        <taxon>Vespidae</taxon>
        <taxon>Vespinae</taxon>
        <taxon>Vespula</taxon>
    </lineage>
</organism>
<dbReference type="EMBL" id="JACSDZ010000004">
    <property type="protein sequence ID" value="KAF7405945.1"/>
    <property type="molecule type" value="Genomic_DNA"/>
</dbReference>
<dbReference type="AlphaFoldDB" id="A0A834NDD7"/>
<dbReference type="Proteomes" id="UP000617340">
    <property type="component" value="Unassembled WGS sequence"/>
</dbReference>
<accession>A0A834NDD7</accession>
<proteinExistence type="predicted"/>
<comment type="caution">
    <text evidence="1">The sequence shown here is derived from an EMBL/GenBank/DDBJ whole genome shotgun (WGS) entry which is preliminary data.</text>
</comment>
<evidence type="ECO:0000313" key="2">
    <source>
        <dbReference type="Proteomes" id="UP000617340"/>
    </source>
</evidence>
<gene>
    <name evidence="1" type="ORF">HZH68_005314</name>
</gene>
<protein>
    <submittedName>
        <fullName evidence="1">Uncharacterized protein</fullName>
    </submittedName>
</protein>